<proteinExistence type="predicted"/>
<gene>
    <name evidence="2" type="ORF">NM203_09475</name>
</gene>
<evidence type="ECO:0000259" key="1">
    <source>
        <dbReference type="Pfam" id="PF04542"/>
    </source>
</evidence>
<dbReference type="Pfam" id="PF04542">
    <property type="entry name" value="Sigma70_r2"/>
    <property type="match status" value="1"/>
</dbReference>
<name>A0ABT1M1C8_9MYCO</name>
<dbReference type="InterPro" id="IPR007627">
    <property type="entry name" value="RNA_pol_sigma70_r2"/>
</dbReference>
<reference evidence="2 3" key="1">
    <citation type="submission" date="2022-06" db="EMBL/GenBank/DDBJ databases">
        <title>Mycolicibacterium sp. CAU 1645 isolated from seawater.</title>
        <authorList>
            <person name="Kim W."/>
        </authorList>
    </citation>
    <scope>NUCLEOTIDE SEQUENCE [LARGE SCALE GENOMIC DNA]</scope>
    <source>
        <strain evidence="2 3">CAU 1645</strain>
    </source>
</reference>
<dbReference type="InterPro" id="IPR013325">
    <property type="entry name" value="RNA_pol_sigma_r2"/>
</dbReference>
<evidence type="ECO:0000313" key="2">
    <source>
        <dbReference type="EMBL" id="MCP9272415.1"/>
    </source>
</evidence>
<dbReference type="Proteomes" id="UP001651690">
    <property type="component" value="Unassembled WGS sequence"/>
</dbReference>
<organism evidence="2 3">
    <name type="scientific">Mycolicibacterium arenosum</name>
    <dbReference type="NCBI Taxonomy" id="2952157"/>
    <lineage>
        <taxon>Bacteria</taxon>
        <taxon>Bacillati</taxon>
        <taxon>Actinomycetota</taxon>
        <taxon>Actinomycetes</taxon>
        <taxon>Mycobacteriales</taxon>
        <taxon>Mycobacteriaceae</taxon>
        <taxon>Mycolicibacterium</taxon>
    </lineage>
</organism>
<dbReference type="RefSeq" id="WP_255059596.1">
    <property type="nucleotide sequence ID" value="NZ_JANDBD010000003.1"/>
</dbReference>
<dbReference type="Gene3D" id="1.10.1740.10">
    <property type="match status" value="1"/>
</dbReference>
<comment type="caution">
    <text evidence="2">The sequence shown here is derived from an EMBL/GenBank/DDBJ whole genome shotgun (WGS) entry which is preliminary data.</text>
</comment>
<sequence>MSEHLAALLERISRRDPDAMLKFYDRTASRVFGVLGTRIADPDLRESVLERVYLEVWETAHTYDPEVYSPGAWLITLAHRMAVDLHDGAAAAA</sequence>
<accession>A0ABT1M1C8</accession>
<dbReference type="SUPFAM" id="SSF88946">
    <property type="entry name" value="Sigma2 domain of RNA polymerase sigma factors"/>
    <property type="match status" value="1"/>
</dbReference>
<protein>
    <recommendedName>
        <fullName evidence="1">RNA polymerase sigma-70 region 2 domain-containing protein</fullName>
    </recommendedName>
</protein>
<keyword evidence="3" id="KW-1185">Reference proteome</keyword>
<evidence type="ECO:0000313" key="3">
    <source>
        <dbReference type="Proteomes" id="UP001651690"/>
    </source>
</evidence>
<dbReference type="EMBL" id="JANDBD010000003">
    <property type="protein sequence ID" value="MCP9272415.1"/>
    <property type="molecule type" value="Genomic_DNA"/>
</dbReference>
<feature type="domain" description="RNA polymerase sigma-70 region 2" evidence="1">
    <location>
        <begin position="24"/>
        <end position="85"/>
    </location>
</feature>